<dbReference type="AlphaFoldDB" id="A0A0W0UIV0"/>
<organism evidence="2 3">
    <name type="scientific">Legionella jamestowniensis</name>
    <dbReference type="NCBI Taxonomy" id="455"/>
    <lineage>
        <taxon>Bacteria</taxon>
        <taxon>Pseudomonadati</taxon>
        <taxon>Pseudomonadota</taxon>
        <taxon>Gammaproteobacteria</taxon>
        <taxon>Legionellales</taxon>
        <taxon>Legionellaceae</taxon>
        <taxon>Legionella</taxon>
    </lineage>
</organism>
<feature type="transmembrane region" description="Helical" evidence="1">
    <location>
        <begin position="107"/>
        <end position="132"/>
    </location>
</feature>
<dbReference type="EMBL" id="LNYG01000013">
    <property type="protein sequence ID" value="KTD07765.1"/>
    <property type="molecule type" value="Genomic_DNA"/>
</dbReference>
<feature type="transmembrane region" description="Helical" evidence="1">
    <location>
        <begin position="139"/>
        <end position="158"/>
    </location>
</feature>
<feature type="transmembrane region" description="Helical" evidence="1">
    <location>
        <begin position="16"/>
        <end position="33"/>
    </location>
</feature>
<keyword evidence="1" id="KW-1133">Transmembrane helix</keyword>
<evidence type="ECO:0000313" key="2">
    <source>
        <dbReference type="EMBL" id="KTD07765.1"/>
    </source>
</evidence>
<evidence type="ECO:0008006" key="4">
    <source>
        <dbReference type="Google" id="ProtNLM"/>
    </source>
</evidence>
<comment type="caution">
    <text evidence="2">The sequence shown here is derived from an EMBL/GenBank/DDBJ whole genome shotgun (WGS) entry which is preliminary data.</text>
</comment>
<sequence length="202" mass="23408">MDASKRSNHLKNLNKYSWFILVTFIFAVFAMSYQTTNTSFDGFIQTLPLIIVFIFWSEKSARLIKQAESNLKKAELFNRNTFILSFSFLLGCLISLLFAYNNSDAKGWWVLIIYFITLYGLIFSLIFSGIALQIKNHKIYALVFSLLIIVFISMGKIFPRYTFIPLLGYIETFYAITCVLLVIHCLFAINCKIIRAIKRNKP</sequence>
<dbReference type="PATRIC" id="fig|455.5.peg.2065"/>
<evidence type="ECO:0000313" key="3">
    <source>
        <dbReference type="Proteomes" id="UP000054715"/>
    </source>
</evidence>
<protein>
    <recommendedName>
        <fullName evidence="4">Transmembrane protein</fullName>
    </recommendedName>
</protein>
<dbReference type="OrthoDB" id="5637167at2"/>
<gene>
    <name evidence="2" type="ORF">Ljam_1960</name>
</gene>
<dbReference type="Proteomes" id="UP000054715">
    <property type="component" value="Unassembled WGS sequence"/>
</dbReference>
<keyword evidence="1" id="KW-0812">Transmembrane</keyword>
<dbReference type="RefSeq" id="WP_058449857.1">
    <property type="nucleotide sequence ID" value="NZ_CAAAJF010000002.1"/>
</dbReference>
<reference evidence="2 3" key="1">
    <citation type="submission" date="2015-11" db="EMBL/GenBank/DDBJ databases">
        <title>Genomic analysis of 38 Legionella species identifies large and diverse effector repertoires.</title>
        <authorList>
            <person name="Burstein D."/>
            <person name="Amaro F."/>
            <person name="Zusman T."/>
            <person name="Lifshitz Z."/>
            <person name="Cohen O."/>
            <person name="Gilbert J.A."/>
            <person name="Pupko T."/>
            <person name="Shuman H.A."/>
            <person name="Segal G."/>
        </authorList>
    </citation>
    <scope>NUCLEOTIDE SEQUENCE [LARGE SCALE GENOMIC DNA]</scope>
    <source>
        <strain evidence="2 3">JA-26-G1-E2</strain>
    </source>
</reference>
<feature type="transmembrane region" description="Helical" evidence="1">
    <location>
        <begin position="164"/>
        <end position="189"/>
    </location>
</feature>
<feature type="transmembrane region" description="Helical" evidence="1">
    <location>
        <begin position="39"/>
        <end position="56"/>
    </location>
</feature>
<feature type="transmembrane region" description="Helical" evidence="1">
    <location>
        <begin position="82"/>
        <end position="101"/>
    </location>
</feature>
<name>A0A0W0UIV0_9GAMM</name>
<evidence type="ECO:0000256" key="1">
    <source>
        <dbReference type="SAM" id="Phobius"/>
    </source>
</evidence>
<accession>A0A0W0UIV0</accession>
<keyword evidence="1" id="KW-0472">Membrane</keyword>
<proteinExistence type="predicted"/>